<comment type="caution">
    <text evidence="1">The sequence shown here is derived from an EMBL/GenBank/DDBJ whole genome shotgun (WGS) entry which is preliminary data.</text>
</comment>
<dbReference type="Gene3D" id="3.30.2010.10">
    <property type="entry name" value="Metalloproteases ('zincins'), catalytic domain"/>
    <property type="match status" value="1"/>
</dbReference>
<dbReference type="Proteomes" id="UP000317881">
    <property type="component" value="Unassembled WGS sequence"/>
</dbReference>
<accession>A0A4Y3VH19</accession>
<evidence type="ECO:0000313" key="1">
    <source>
        <dbReference type="EMBL" id="GEC04969.1"/>
    </source>
</evidence>
<protein>
    <submittedName>
        <fullName evidence="1">Uncharacterized protein</fullName>
    </submittedName>
</protein>
<keyword evidence="2" id="KW-1185">Reference proteome</keyword>
<sequence>MLAAAMLVVAWLPTAVVGVALVLAGLAWAPHAVVLVPLTLFVAGFVGEAMRRERLPGKALRPGDEPELAALVRDVAGRIGFREPLLVRVVPTVDASLAPTRAAGGRAYALLLGYPLLRLLSADQLASVVAHELAHEEHVRDRRTAALRFARQVLADRMERRFRPLARLAAPLLRASQPPMWRAELAADADAARVTGSAATAQALRRTGLLHEAFEGLGSTWWSALTEEDTYPVDFYDALETAVRDPYVAARAARGVAEEDAVAPYATADHPPAEQRLAALPPDAVAAAAYGAEPVTLRAAASIERWCLGGLAGLDDPDLDDDPRPVRLLDMAPDQLHALGDETGKDLLLLATGEESPERALSAALDALADGTWLRLAGLLEPGLRRMPAAARTTVAQAVLTAALAQTLHAVLRPAGWTRAHRWLATVLTAPDGTVTDLHELAAQAVRAGDPAPLRALLTAAAKTRKEAAA</sequence>
<evidence type="ECO:0000313" key="2">
    <source>
        <dbReference type="Proteomes" id="UP000317881"/>
    </source>
</evidence>
<dbReference type="PANTHER" id="PTHR43221:SF1">
    <property type="entry name" value="PROTEASE HTPX"/>
    <property type="match status" value="1"/>
</dbReference>
<organism evidence="1 2">
    <name type="scientific">Streptomyces spinoverrucosus</name>
    <dbReference type="NCBI Taxonomy" id="284043"/>
    <lineage>
        <taxon>Bacteria</taxon>
        <taxon>Bacillati</taxon>
        <taxon>Actinomycetota</taxon>
        <taxon>Actinomycetes</taxon>
        <taxon>Kitasatosporales</taxon>
        <taxon>Streptomycetaceae</taxon>
        <taxon>Streptomyces</taxon>
    </lineage>
</organism>
<name>A0A4Y3VH19_9ACTN</name>
<dbReference type="AlphaFoldDB" id="A0A4Y3VH19"/>
<dbReference type="InterPro" id="IPR050083">
    <property type="entry name" value="HtpX_protease"/>
</dbReference>
<gene>
    <name evidence="1" type="ORF">SSP24_26240</name>
</gene>
<proteinExistence type="predicted"/>
<dbReference type="EMBL" id="BJND01000017">
    <property type="protein sequence ID" value="GEC04969.1"/>
    <property type="molecule type" value="Genomic_DNA"/>
</dbReference>
<reference evidence="1 2" key="1">
    <citation type="submission" date="2019-06" db="EMBL/GenBank/DDBJ databases">
        <title>Whole genome shotgun sequence of Streptomyces spinoverrucosus NBRC 14228.</title>
        <authorList>
            <person name="Hosoyama A."/>
            <person name="Uohara A."/>
            <person name="Ohji S."/>
            <person name="Ichikawa N."/>
        </authorList>
    </citation>
    <scope>NUCLEOTIDE SEQUENCE [LARGE SCALE GENOMIC DNA]</scope>
    <source>
        <strain evidence="1 2">NBRC 14228</strain>
    </source>
</reference>
<dbReference type="PANTHER" id="PTHR43221">
    <property type="entry name" value="PROTEASE HTPX"/>
    <property type="match status" value="1"/>
</dbReference>